<dbReference type="SUPFAM" id="SSF48498">
    <property type="entry name" value="Tetracyclin repressor-like, C-terminal domain"/>
    <property type="match status" value="1"/>
</dbReference>
<evidence type="ECO:0000256" key="2">
    <source>
        <dbReference type="ARBA" id="ARBA00023125"/>
    </source>
</evidence>
<dbReference type="PANTHER" id="PTHR43479:SF11">
    <property type="entry name" value="ACREF_ENVCD OPERON REPRESSOR-RELATED"/>
    <property type="match status" value="1"/>
</dbReference>
<dbReference type="EMBL" id="WJNH01000002">
    <property type="protein sequence ID" value="MRG85238.1"/>
    <property type="molecule type" value="Genomic_DNA"/>
</dbReference>
<evidence type="ECO:0000313" key="5">
    <source>
        <dbReference type="EMBL" id="MRG85238.1"/>
    </source>
</evidence>
<evidence type="ECO:0000313" key="6">
    <source>
        <dbReference type="Proteomes" id="UP000480185"/>
    </source>
</evidence>
<proteinExistence type="predicted"/>
<dbReference type="Gene3D" id="1.10.357.10">
    <property type="entry name" value="Tetracycline Repressor, domain 2"/>
    <property type="match status" value="1"/>
</dbReference>
<dbReference type="GO" id="GO:0003677">
    <property type="term" value="F:DNA binding"/>
    <property type="evidence" value="ECO:0007669"/>
    <property type="project" value="UniProtKB-UniRule"/>
</dbReference>
<comment type="caution">
    <text evidence="5">The sequence shown here is derived from an EMBL/GenBank/DDBJ whole genome shotgun (WGS) entry which is preliminary data.</text>
</comment>
<accession>A0A6G1X333</accession>
<name>A0A6G1X333_9BACI</name>
<gene>
    <name evidence="5" type="ORF">GH754_02720</name>
</gene>
<dbReference type="InterPro" id="IPR050624">
    <property type="entry name" value="HTH-type_Tx_Regulator"/>
</dbReference>
<organism evidence="5 6">
    <name type="scientific">Salinibacillus xinjiangensis</name>
    <dbReference type="NCBI Taxonomy" id="1229268"/>
    <lineage>
        <taxon>Bacteria</taxon>
        <taxon>Bacillati</taxon>
        <taxon>Bacillota</taxon>
        <taxon>Bacilli</taxon>
        <taxon>Bacillales</taxon>
        <taxon>Bacillaceae</taxon>
        <taxon>Salinibacillus</taxon>
    </lineage>
</organism>
<dbReference type="SUPFAM" id="SSF46689">
    <property type="entry name" value="Homeodomain-like"/>
    <property type="match status" value="1"/>
</dbReference>
<dbReference type="AlphaFoldDB" id="A0A6G1X333"/>
<dbReference type="PROSITE" id="PS50977">
    <property type="entry name" value="HTH_TETR_2"/>
    <property type="match status" value="1"/>
</dbReference>
<dbReference type="PRINTS" id="PR00455">
    <property type="entry name" value="HTHTETR"/>
</dbReference>
<dbReference type="InterPro" id="IPR009057">
    <property type="entry name" value="Homeodomain-like_sf"/>
</dbReference>
<evidence type="ECO:0000256" key="1">
    <source>
        <dbReference type="ARBA" id="ARBA00022491"/>
    </source>
</evidence>
<feature type="DNA-binding region" description="H-T-H motif" evidence="3">
    <location>
        <begin position="21"/>
        <end position="40"/>
    </location>
</feature>
<feature type="domain" description="HTH tetR-type" evidence="4">
    <location>
        <begin position="1"/>
        <end position="58"/>
    </location>
</feature>
<keyword evidence="2 3" id="KW-0238">DNA-binding</keyword>
<dbReference type="Proteomes" id="UP000480185">
    <property type="component" value="Unassembled WGS sequence"/>
</dbReference>
<protein>
    <submittedName>
        <fullName evidence="5">TetR family transcriptional regulator</fullName>
    </submittedName>
</protein>
<keyword evidence="6" id="KW-1185">Reference proteome</keyword>
<evidence type="ECO:0000256" key="3">
    <source>
        <dbReference type="PROSITE-ProRule" id="PRU00335"/>
    </source>
</evidence>
<evidence type="ECO:0000259" key="4">
    <source>
        <dbReference type="PROSITE" id="PS50977"/>
    </source>
</evidence>
<sequence length="188" mass="22404">MKERILKAVVEEIQESGMRFTVDDITHRMGISKKTIYEHFASKEEIIKTIVERMLEESDQKTNQIFTDQSLSFVEKIKNLMLVLPEYYQIYDRPVLDGMKRYYPNLWQKINDSLQEDWNDLEQLIEEGIQKGEIVSHYSMIIIMKVLKETFNTTFDQSFFYKNNITVREALSQIVDLLLYGMIPENKR</sequence>
<reference evidence="5 6" key="1">
    <citation type="submission" date="2019-11" db="EMBL/GenBank/DDBJ databases">
        <authorList>
            <person name="Li J."/>
        </authorList>
    </citation>
    <scope>NUCLEOTIDE SEQUENCE [LARGE SCALE GENOMIC DNA]</scope>
    <source>
        <strain evidence="5 6">J4</strain>
    </source>
</reference>
<dbReference type="Gene3D" id="1.10.10.60">
    <property type="entry name" value="Homeodomain-like"/>
    <property type="match status" value="1"/>
</dbReference>
<dbReference type="RefSeq" id="WP_194841265.1">
    <property type="nucleotide sequence ID" value="NZ_WJNH01000002.1"/>
</dbReference>
<dbReference type="InterPro" id="IPR001647">
    <property type="entry name" value="HTH_TetR"/>
</dbReference>
<dbReference type="Pfam" id="PF00440">
    <property type="entry name" value="TetR_N"/>
    <property type="match status" value="1"/>
</dbReference>
<keyword evidence="1" id="KW-0678">Repressor</keyword>
<dbReference type="InterPro" id="IPR036271">
    <property type="entry name" value="Tet_transcr_reg_TetR-rel_C_sf"/>
</dbReference>
<dbReference type="PANTHER" id="PTHR43479">
    <property type="entry name" value="ACREF/ENVCD OPERON REPRESSOR-RELATED"/>
    <property type="match status" value="1"/>
</dbReference>